<reference evidence="7 8" key="1">
    <citation type="submission" date="2018-04" db="EMBL/GenBank/DDBJ databases">
        <authorList>
            <person name="Hagen T."/>
        </authorList>
    </citation>
    <scope>NUCLEOTIDE SEQUENCE [LARGE SCALE GENOMIC DNA]</scope>
    <source>
        <strain evidence="7 8">TPD7009</strain>
    </source>
</reference>
<dbReference type="Proteomes" id="UP000244335">
    <property type="component" value="Unassembled WGS sequence"/>
</dbReference>
<dbReference type="Pfam" id="PF03706">
    <property type="entry name" value="LPG_synthase_TM"/>
    <property type="match status" value="1"/>
</dbReference>
<dbReference type="AlphaFoldDB" id="A0AA92C4U0"/>
<organism evidence="7 8">
    <name type="scientific">Rhizobium rhizogenes</name>
    <name type="common">Agrobacterium rhizogenes</name>
    <dbReference type="NCBI Taxonomy" id="359"/>
    <lineage>
        <taxon>Bacteria</taxon>
        <taxon>Pseudomonadati</taxon>
        <taxon>Pseudomonadota</taxon>
        <taxon>Alphaproteobacteria</taxon>
        <taxon>Hyphomicrobiales</taxon>
        <taxon>Rhizobiaceae</taxon>
        <taxon>Rhizobium/Agrobacterium group</taxon>
        <taxon>Rhizobium</taxon>
    </lineage>
</organism>
<feature type="transmembrane region" description="Helical" evidence="6">
    <location>
        <begin position="172"/>
        <end position="190"/>
    </location>
</feature>
<feature type="transmembrane region" description="Helical" evidence="6">
    <location>
        <begin position="53"/>
        <end position="74"/>
    </location>
</feature>
<comment type="caution">
    <text evidence="7">The sequence shown here is derived from an EMBL/GenBank/DDBJ whole genome shotgun (WGS) entry which is preliminary data.</text>
</comment>
<comment type="subcellular location">
    <subcellularLocation>
        <location evidence="1">Cell membrane</location>
        <topology evidence="1">Multi-pass membrane protein</topology>
    </subcellularLocation>
</comment>
<dbReference type="InterPro" id="IPR022791">
    <property type="entry name" value="L-PG_synthase/AglD"/>
</dbReference>
<keyword evidence="5 6" id="KW-0472">Membrane</keyword>
<feature type="transmembrane region" description="Helical" evidence="6">
    <location>
        <begin position="211"/>
        <end position="236"/>
    </location>
</feature>
<dbReference type="EMBL" id="QDFR01000002">
    <property type="protein sequence ID" value="PVE55505.1"/>
    <property type="molecule type" value="Genomic_DNA"/>
</dbReference>
<dbReference type="PANTHER" id="PTHR40277">
    <property type="entry name" value="BLL5419 PROTEIN"/>
    <property type="match status" value="1"/>
</dbReference>
<evidence type="ECO:0000256" key="5">
    <source>
        <dbReference type="ARBA" id="ARBA00023136"/>
    </source>
</evidence>
<evidence type="ECO:0000256" key="4">
    <source>
        <dbReference type="ARBA" id="ARBA00022989"/>
    </source>
</evidence>
<sequence length="323" mass="34903">MQCVSLSWKSSQNAKVFRLNKLRIVVSFITLAFLAAIVLRTDLNALGQSLSRTSWTVVAVCLALVQLQIVLSALRWRFTSRRLGQDIAPFKAIREYYVASFLNQTLPGGVGGDAIRAWRMRGDEPGGWRQPAKAVIFERLSGQIAFFILAIVGLSVWPLVTQTDFGQQLRHYLLFAGALLLAAIVALYVAKPKWAAQNALREGLAEAFVRRGAWIVQSTASAGVLSTYVIIFFIAAGATGMQLPWVACLTIIPFCLVAMLIPTGFGGWGTREAAAMALWPLLGAAPVDGLAASITYGWLSLVGTAPGVIFLAASALKRRPSHA</sequence>
<evidence type="ECO:0000256" key="1">
    <source>
        <dbReference type="ARBA" id="ARBA00004651"/>
    </source>
</evidence>
<gene>
    <name evidence="7" type="ORF">DC430_10035</name>
</gene>
<evidence type="ECO:0000313" key="8">
    <source>
        <dbReference type="Proteomes" id="UP000244335"/>
    </source>
</evidence>
<accession>A0AA92C4U0</accession>
<evidence type="ECO:0000313" key="7">
    <source>
        <dbReference type="EMBL" id="PVE55505.1"/>
    </source>
</evidence>
<evidence type="ECO:0000256" key="6">
    <source>
        <dbReference type="SAM" id="Phobius"/>
    </source>
</evidence>
<evidence type="ECO:0000256" key="2">
    <source>
        <dbReference type="ARBA" id="ARBA00022475"/>
    </source>
</evidence>
<feature type="transmembrane region" description="Helical" evidence="6">
    <location>
        <begin position="298"/>
        <end position="316"/>
    </location>
</feature>
<feature type="transmembrane region" description="Helical" evidence="6">
    <location>
        <begin position="242"/>
        <end position="261"/>
    </location>
</feature>
<protein>
    <submittedName>
        <fullName evidence="7">TIGR00374 family protein</fullName>
    </submittedName>
</protein>
<keyword evidence="4 6" id="KW-1133">Transmembrane helix</keyword>
<dbReference type="NCBIfam" id="TIGR00374">
    <property type="entry name" value="flippase-like domain"/>
    <property type="match status" value="1"/>
</dbReference>
<keyword evidence="3 6" id="KW-0812">Transmembrane</keyword>
<evidence type="ECO:0000256" key="3">
    <source>
        <dbReference type="ARBA" id="ARBA00022692"/>
    </source>
</evidence>
<name>A0AA92C4U0_RHIRH</name>
<dbReference type="GO" id="GO:0005886">
    <property type="term" value="C:plasma membrane"/>
    <property type="evidence" value="ECO:0007669"/>
    <property type="project" value="UniProtKB-SubCell"/>
</dbReference>
<proteinExistence type="predicted"/>
<keyword evidence="2" id="KW-1003">Cell membrane</keyword>
<feature type="transmembrane region" description="Helical" evidence="6">
    <location>
        <begin position="140"/>
        <end position="160"/>
    </location>
</feature>
<feature type="transmembrane region" description="Helical" evidence="6">
    <location>
        <begin position="21"/>
        <end position="41"/>
    </location>
</feature>
<dbReference type="PANTHER" id="PTHR40277:SF1">
    <property type="entry name" value="BLL5419 PROTEIN"/>
    <property type="match status" value="1"/>
</dbReference>